<evidence type="ECO:0000256" key="1">
    <source>
        <dbReference type="ARBA" id="ARBA00022723"/>
    </source>
</evidence>
<keyword evidence="8" id="KW-1185">Reference proteome</keyword>
<feature type="region of interest" description="Disordered" evidence="5">
    <location>
        <begin position="1"/>
        <end position="45"/>
    </location>
</feature>
<dbReference type="InterPro" id="IPR001841">
    <property type="entry name" value="Znf_RING"/>
</dbReference>
<dbReference type="PROSITE" id="PS50089">
    <property type="entry name" value="ZF_RING_2"/>
    <property type="match status" value="1"/>
</dbReference>
<dbReference type="PANTHER" id="PTHR46171">
    <property type="entry name" value="GH10160P"/>
    <property type="match status" value="1"/>
</dbReference>
<feature type="domain" description="RING-type" evidence="6">
    <location>
        <begin position="107"/>
        <end position="160"/>
    </location>
</feature>
<reference evidence="7 8" key="1">
    <citation type="submission" date="2021-02" db="EMBL/GenBank/DDBJ databases">
        <title>Safari Cat Assemblies.</title>
        <authorList>
            <person name="Bredemeyer K.R."/>
            <person name="Murphy W.J."/>
        </authorList>
    </citation>
    <scope>NUCLEOTIDE SEQUENCE [LARGE SCALE GENOMIC DNA]</scope>
</reference>
<dbReference type="SUPFAM" id="SSF57850">
    <property type="entry name" value="RING/U-box"/>
    <property type="match status" value="1"/>
</dbReference>
<dbReference type="GeneTree" id="ENSGT00940000158553"/>
<keyword evidence="3" id="KW-0862">Zinc</keyword>
<evidence type="ECO:0000259" key="6">
    <source>
        <dbReference type="PROSITE" id="PS50089"/>
    </source>
</evidence>
<evidence type="ECO:0000313" key="7">
    <source>
        <dbReference type="Ensembl" id="ENSFCTP00005047608.1"/>
    </source>
</evidence>
<evidence type="ECO:0000256" key="5">
    <source>
        <dbReference type="SAM" id="MobiDB-lite"/>
    </source>
</evidence>
<dbReference type="Proteomes" id="UP000823872">
    <property type="component" value="Chromosome A1"/>
</dbReference>
<reference evidence="7" key="3">
    <citation type="submission" date="2025-09" db="UniProtKB">
        <authorList>
            <consortium name="Ensembl"/>
        </authorList>
    </citation>
    <scope>IDENTIFICATION</scope>
    <source>
        <strain evidence="7">breed Abyssinian</strain>
    </source>
</reference>
<keyword evidence="1" id="KW-0479">Metal-binding</keyword>
<evidence type="ECO:0000256" key="4">
    <source>
        <dbReference type="PROSITE-ProRule" id="PRU00175"/>
    </source>
</evidence>
<accession>A0ABI7ZMB1</accession>
<dbReference type="Pfam" id="PF17123">
    <property type="entry name" value="zf-RING_11"/>
    <property type="match status" value="1"/>
</dbReference>
<proteinExistence type="predicted"/>
<dbReference type="PANTHER" id="PTHR46171:SF2">
    <property type="entry name" value="RING FINGER PROTEIN 44"/>
    <property type="match status" value="1"/>
</dbReference>
<reference evidence="7" key="2">
    <citation type="submission" date="2025-08" db="UniProtKB">
        <authorList>
            <consortium name="Ensembl"/>
        </authorList>
    </citation>
    <scope>IDENTIFICATION</scope>
    <source>
        <strain evidence="7">breed Abyssinian</strain>
    </source>
</reference>
<organism evidence="7 8">
    <name type="scientific">Felis catus</name>
    <name type="common">Cat</name>
    <name type="synonym">Felis silvestris catus</name>
    <dbReference type="NCBI Taxonomy" id="9685"/>
    <lineage>
        <taxon>Eukaryota</taxon>
        <taxon>Metazoa</taxon>
        <taxon>Chordata</taxon>
        <taxon>Craniata</taxon>
        <taxon>Vertebrata</taxon>
        <taxon>Euteleostomi</taxon>
        <taxon>Mammalia</taxon>
        <taxon>Eutheria</taxon>
        <taxon>Laurasiatheria</taxon>
        <taxon>Carnivora</taxon>
        <taxon>Feliformia</taxon>
        <taxon>Felidae</taxon>
        <taxon>Felinae</taxon>
        <taxon>Felis</taxon>
    </lineage>
</organism>
<evidence type="ECO:0000313" key="8">
    <source>
        <dbReference type="Proteomes" id="UP000823872"/>
    </source>
</evidence>
<dbReference type="InterPro" id="IPR013083">
    <property type="entry name" value="Znf_RING/FYVE/PHD"/>
</dbReference>
<dbReference type="Ensembl" id="ENSFCTT00005065866.1">
    <property type="protein sequence ID" value="ENSFCTP00005047608.1"/>
    <property type="gene ID" value="ENSFCTG00005022792.1"/>
</dbReference>
<protein>
    <recommendedName>
        <fullName evidence="6">RING-type domain-containing protein</fullName>
    </recommendedName>
</protein>
<dbReference type="Gene3D" id="3.30.40.10">
    <property type="entry name" value="Zinc/RING finger domain, C3HC4 (zinc finger)"/>
    <property type="match status" value="1"/>
</dbReference>
<evidence type="ECO:0000256" key="3">
    <source>
        <dbReference type="ARBA" id="ARBA00022833"/>
    </source>
</evidence>
<keyword evidence="2 4" id="KW-0863">Zinc-finger</keyword>
<sequence length="191" mass="21239">MVQSSGLCFTEGVGSSSAPPTPTDLDPGSPTPVSPSSMLPMSPTAMGPTISLDLDVDDVEMENYEALLNLAERLGDAKPRGLTKADIEQLPSYRFNPDSHQSEQTLCVVCFSDFEARQLLRVLPCNHEFHTKCVDKWLKFLLKNLRLRWGEDFPEIPESCDQAQVHLPLQPLPLSHTMLSQMLELLSSWPC</sequence>
<feature type="compositionally biased region" description="Low complexity" evidence="5">
    <location>
        <begin position="34"/>
        <end position="44"/>
    </location>
</feature>
<gene>
    <name evidence="7" type="primary">RNF44</name>
</gene>
<name>A0ABI7ZMB1_FELCA</name>
<feature type="compositionally biased region" description="Polar residues" evidence="5">
    <location>
        <begin position="1"/>
        <end position="18"/>
    </location>
</feature>
<evidence type="ECO:0000256" key="2">
    <source>
        <dbReference type="ARBA" id="ARBA00022771"/>
    </source>
</evidence>